<name>A0ACB8V2Z9_9EURO</name>
<dbReference type="EMBL" id="JALBCA010000011">
    <property type="protein sequence ID" value="KAI2391560.1"/>
    <property type="molecule type" value="Genomic_DNA"/>
</dbReference>
<sequence length="617" mass="68900">METFVQEDSPLANYLEGEGEAVSDWTPQTSELSPDEALDAGPQHFAPTGRPKLHDRIKNKLPAPLRLKHSNKRETLARIQDACVAVLSARIGKNDNDRFLEQFGYIVVASQLLNEPIPSTYNSIPGVVTSGAQDVEEPLTSQPVVFDLHGILFSAVGSFAVAWAFHWARPRQGAGWNVRRLFMCLFFLVVVAIGFVVLARRQWLKYIRCEALGVAKVLVGNAQNLDSVASASVLLIQEVELVSRGYRLSTPMPPVSRMEEQSQTKRCLKLRRILSECLSEMLTQYIAAKRKLQCYVDSISLVKYYDIYDFSPGELEEAELVLADICTEEKTSLKSLRILFSQLYSVRKSMLCCLLALPADGTKVDTTRWNVAVEEMQRLSNTSGTCIQRLTNILNEQDRDIVAPSPRLKLTPDTRERHRAQLRRLNSLSQGIRGVHAKMHLIRDESEACIEKLGEGSELSNTLLSQYESIGADLRGLLQEWEAGKSSLMANLERPDRLSRPPSILKSPASPTFSLSGSTAVDGSPAAALRRLNGEDPPPVMSCHDLEENEEIFEAVALPRKRSSMTREERIARVREDRAKQAAARERADANTHMLRELETVIKLRPQTRGGARVTSI</sequence>
<reference evidence="1" key="1">
    <citation type="journal article" date="2022" name="bioRxiv">
        <title>Population genetic analysis of Ophidiomyces ophidiicola, the causative agent of snake fungal disease, indicates recent introductions to the USA.</title>
        <authorList>
            <person name="Ladner J.T."/>
            <person name="Palmer J.M."/>
            <person name="Ettinger C.L."/>
            <person name="Stajich J.E."/>
            <person name="Farrell T.M."/>
            <person name="Glorioso B.M."/>
            <person name="Lawson B."/>
            <person name="Price S.J."/>
            <person name="Stengle A.G."/>
            <person name="Grear D.A."/>
            <person name="Lorch J.M."/>
        </authorList>
    </citation>
    <scope>NUCLEOTIDE SEQUENCE</scope>
    <source>
        <strain evidence="1">NWHC 24266-5</strain>
    </source>
</reference>
<gene>
    <name evidence="1" type="ORF">LOY88_001084</name>
</gene>
<evidence type="ECO:0000313" key="1">
    <source>
        <dbReference type="EMBL" id="KAI2391560.1"/>
    </source>
</evidence>
<organism evidence="1">
    <name type="scientific">Ophidiomyces ophidiicola</name>
    <dbReference type="NCBI Taxonomy" id="1387563"/>
    <lineage>
        <taxon>Eukaryota</taxon>
        <taxon>Fungi</taxon>
        <taxon>Dikarya</taxon>
        <taxon>Ascomycota</taxon>
        <taxon>Pezizomycotina</taxon>
        <taxon>Eurotiomycetes</taxon>
        <taxon>Eurotiomycetidae</taxon>
        <taxon>Onygenales</taxon>
        <taxon>Onygenaceae</taxon>
        <taxon>Ophidiomyces</taxon>
    </lineage>
</organism>
<accession>A0ACB8V2Z9</accession>
<comment type="caution">
    <text evidence="1">The sequence shown here is derived from an EMBL/GenBank/DDBJ whole genome shotgun (WGS) entry which is preliminary data.</text>
</comment>
<protein>
    <submittedName>
        <fullName evidence="1">Uncharacterized protein</fullName>
    </submittedName>
</protein>
<proteinExistence type="predicted"/>